<feature type="compositionally biased region" description="Gly residues" evidence="4">
    <location>
        <begin position="165"/>
        <end position="175"/>
    </location>
</feature>
<evidence type="ECO:0000256" key="1">
    <source>
        <dbReference type="ARBA" id="ARBA00006484"/>
    </source>
</evidence>
<dbReference type="PANTHER" id="PTHR43477">
    <property type="entry name" value="DIHYDROANTICAPSIN 7-DEHYDROGENASE"/>
    <property type="match status" value="1"/>
</dbReference>
<proteinExistence type="inferred from homology"/>
<feature type="region of interest" description="Disordered" evidence="4">
    <location>
        <begin position="161"/>
        <end position="191"/>
    </location>
</feature>
<accession>A0A507QPB5</accession>
<gene>
    <name evidence="5" type="ORF">MPDQ_002676</name>
</gene>
<dbReference type="AlphaFoldDB" id="A0A507QPB5"/>
<sequence>MGDVTLITGAASGIGYCTAIELGKCGQNLLLWDVNEDGFRATSDKVKKSCARNIYRMGEGATHYQNRSDRRGRANEQLSMQNAADAALMMKVNIDSVVNTVQTAAAGVIDAKGSIVLMGSAEFPGTRFSGMVGLKRWSWDRLVVRVNIVAPGTIRMPMYQPELLGPGGRSDGQGAGSEDATTESGTSRGSS</sequence>
<protein>
    <submittedName>
        <fullName evidence="5">Uncharacterized protein</fullName>
    </submittedName>
</protein>
<dbReference type="PANTHER" id="PTHR43477:SF1">
    <property type="entry name" value="DIHYDROANTICAPSIN 7-DEHYDROGENASE"/>
    <property type="match status" value="1"/>
</dbReference>
<keyword evidence="2" id="KW-0521">NADP</keyword>
<evidence type="ECO:0000313" key="5">
    <source>
        <dbReference type="EMBL" id="TQB68840.1"/>
    </source>
</evidence>
<dbReference type="SUPFAM" id="SSF51735">
    <property type="entry name" value="NAD(P)-binding Rossmann-fold domains"/>
    <property type="match status" value="1"/>
</dbReference>
<reference evidence="5 6" key="1">
    <citation type="submission" date="2019-06" db="EMBL/GenBank/DDBJ databases">
        <title>Wine fermentation using esterase from Monascus purpureus.</title>
        <authorList>
            <person name="Geng C."/>
            <person name="Zhang Y."/>
        </authorList>
    </citation>
    <scope>NUCLEOTIDE SEQUENCE [LARGE SCALE GENOMIC DNA]</scope>
    <source>
        <strain evidence="5">HQ1</strain>
    </source>
</reference>
<dbReference type="InterPro" id="IPR036291">
    <property type="entry name" value="NAD(P)-bd_dom_sf"/>
</dbReference>
<dbReference type="PRINTS" id="PR00081">
    <property type="entry name" value="GDHRDH"/>
</dbReference>
<comment type="caution">
    <text evidence="5">The sequence shown here is derived from an EMBL/GenBank/DDBJ whole genome shotgun (WGS) entry which is preliminary data.</text>
</comment>
<dbReference type="Proteomes" id="UP000319663">
    <property type="component" value="Unassembled WGS sequence"/>
</dbReference>
<evidence type="ECO:0000256" key="3">
    <source>
        <dbReference type="ARBA" id="ARBA00023002"/>
    </source>
</evidence>
<evidence type="ECO:0000256" key="4">
    <source>
        <dbReference type="SAM" id="MobiDB-lite"/>
    </source>
</evidence>
<evidence type="ECO:0000256" key="2">
    <source>
        <dbReference type="ARBA" id="ARBA00022857"/>
    </source>
</evidence>
<name>A0A507QPB5_MONPU</name>
<dbReference type="EMBL" id="VIFY01000186">
    <property type="protein sequence ID" value="TQB68840.1"/>
    <property type="molecule type" value="Genomic_DNA"/>
</dbReference>
<dbReference type="InterPro" id="IPR051122">
    <property type="entry name" value="SDR_DHRS6-like"/>
</dbReference>
<comment type="similarity">
    <text evidence="1">Belongs to the short-chain dehydrogenases/reductases (SDR) family.</text>
</comment>
<dbReference type="Gene3D" id="3.40.50.720">
    <property type="entry name" value="NAD(P)-binding Rossmann-like Domain"/>
    <property type="match status" value="2"/>
</dbReference>
<keyword evidence="3" id="KW-0560">Oxidoreductase</keyword>
<organism evidence="5 6">
    <name type="scientific">Monascus purpureus</name>
    <name type="common">Red mold</name>
    <name type="synonym">Monascus anka</name>
    <dbReference type="NCBI Taxonomy" id="5098"/>
    <lineage>
        <taxon>Eukaryota</taxon>
        <taxon>Fungi</taxon>
        <taxon>Dikarya</taxon>
        <taxon>Ascomycota</taxon>
        <taxon>Pezizomycotina</taxon>
        <taxon>Eurotiomycetes</taxon>
        <taxon>Eurotiomycetidae</taxon>
        <taxon>Eurotiales</taxon>
        <taxon>Aspergillaceae</taxon>
        <taxon>Monascus</taxon>
    </lineage>
</organism>
<dbReference type="InterPro" id="IPR002347">
    <property type="entry name" value="SDR_fam"/>
</dbReference>
<feature type="compositionally biased region" description="Polar residues" evidence="4">
    <location>
        <begin position="182"/>
        <end position="191"/>
    </location>
</feature>
<keyword evidence="6" id="KW-1185">Reference proteome</keyword>
<dbReference type="GO" id="GO:0016491">
    <property type="term" value="F:oxidoreductase activity"/>
    <property type="evidence" value="ECO:0007669"/>
    <property type="project" value="UniProtKB-KW"/>
</dbReference>
<evidence type="ECO:0000313" key="6">
    <source>
        <dbReference type="Proteomes" id="UP000319663"/>
    </source>
</evidence>